<dbReference type="AlphaFoldDB" id="A0A7C4FGA4"/>
<keyword evidence="4" id="KW-0472">Membrane</keyword>
<dbReference type="InterPro" id="IPR051550">
    <property type="entry name" value="SCF-Subunits/Alg-Epimerases"/>
</dbReference>
<dbReference type="PANTHER" id="PTHR22990">
    <property type="entry name" value="F-BOX ONLY PROTEIN"/>
    <property type="match status" value="1"/>
</dbReference>
<protein>
    <recommendedName>
        <fullName evidence="5">Periplasmic copper-binding protein NosD beta helix domain-containing protein</fullName>
    </recommendedName>
</protein>
<evidence type="ECO:0000259" key="5">
    <source>
        <dbReference type="Pfam" id="PF05048"/>
    </source>
</evidence>
<keyword evidence="4" id="KW-1133">Transmembrane helix</keyword>
<evidence type="ECO:0000256" key="1">
    <source>
        <dbReference type="ARBA" id="ARBA00004906"/>
    </source>
</evidence>
<sequence length="388" mass="40591">MGKLLVLLGIVELLIPCIMLFAGVVSLEGFTSTPIYTCMSIELPGYYYLASNISGVSEISGWCIEIFASDVVLDGNGYGIVGDGRGGGIAIRWSSNTTIRNVKVSGYGTGISLLHSNGSTVTNVEVSNSSGCGIDVERSSRITIESVSVGSSGREGIYIYASSSIRVANTRVNNNHETGIKLIEVASGIIVNTTVVNNTAAGVSLHDSRGITVVNSTLSNNGCGIDLSGSSGSNIVANNIVSSNACGVQFSGYSSGNTFYNNYFKNTINVAFTEKNRQNAWNTTKTGGRNIVGGHIIGGNYWGSHEGAGFSDTCVDGDGDSICDEPFVIDESNVDHLPLKAVLALTPTPTQPLSAIPTVVRYTTIAVVGVIIVVIIVAVLILLRRSRG</sequence>
<evidence type="ECO:0000313" key="6">
    <source>
        <dbReference type="EMBL" id="HGI88083.1"/>
    </source>
</evidence>
<keyword evidence="2" id="KW-0677">Repeat</keyword>
<keyword evidence="3" id="KW-0833">Ubl conjugation pathway</keyword>
<dbReference type="Pfam" id="PF05048">
    <property type="entry name" value="NosD"/>
    <property type="match status" value="1"/>
</dbReference>
<dbReference type="InterPro" id="IPR022441">
    <property type="entry name" value="Para_beta_helix_rpt-2"/>
</dbReference>
<dbReference type="SUPFAM" id="SSF51126">
    <property type="entry name" value="Pectin lyase-like"/>
    <property type="match status" value="1"/>
</dbReference>
<dbReference type="EMBL" id="DTFF01000059">
    <property type="protein sequence ID" value="HGI88083.1"/>
    <property type="molecule type" value="Genomic_DNA"/>
</dbReference>
<feature type="domain" description="Periplasmic copper-binding protein NosD beta helix" evidence="5">
    <location>
        <begin position="151"/>
        <end position="307"/>
    </location>
</feature>
<dbReference type="SMART" id="SM00710">
    <property type="entry name" value="PbH1"/>
    <property type="match status" value="7"/>
</dbReference>
<evidence type="ECO:0000256" key="3">
    <source>
        <dbReference type="ARBA" id="ARBA00022786"/>
    </source>
</evidence>
<dbReference type="NCBIfam" id="TIGR03804">
    <property type="entry name" value="para_beta_helix"/>
    <property type="match status" value="2"/>
</dbReference>
<dbReference type="Gene3D" id="2.160.20.10">
    <property type="entry name" value="Single-stranded right-handed beta-helix, Pectin lyase-like"/>
    <property type="match status" value="1"/>
</dbReference>
<proteinExistence type="predicted"/>
<dbReference type="PANTHER" id="PTHR22990:SF15">
    <property type="entry name" value="F-BOX ONLY PROTEIN 10"/>
    <property type="match status" value="1"/>
</dbReference>
<name>A0A7C4FGA4_9CREN</name>
<accession>A0A7C4FGA4</accession>
<dbReference type="InterPro" id="IPR006626">
    <property type="entry name" value="PbH1"/>
</dbReference>
<comment type="pathway">
    <text evidence="1">Protein modification; protein ubiquitination.</text>
</comment>
<reference evidence="6" key="1">
    <citation type="journal article" date="2020" name="mSystems">
        <title>Genome- and Community-Level Interaction Insights into Carbon Utilization and Element Cycling Functions of Hydrothermarchaeota in Hydrothermal Sediment.</title>
        <authorList>
            <person name="Zhou Z."/>
            <person name="Liu Y."/>
            <person name="Xu W."/>
            <person name="Pan J."/>
            <person name="Luo Z.H."/>
            <person name="Li M."/>
        </authorList>
    </citation>
    <scope>NUCLEOTIDE SEQUENCE [LARGE SCALE GENOMIC DNA]</scope>
    <source>
        <strain evidence="6">SpSt-732</strain>
    </source>
</reference>
<feature type="transmembrane region" description="Helical" evidence="4">
    <location>
        <begin position="359"/>
        <end position="383"/>
    </location>
</feature>
<organism evidence="6">
    <name type="scientific">Ignisphaera aggregans</name>
    <dbReference type="NCBI Taxonomy" id="334771"/>
    <lineage>
        <taxon>Archaea</taxon>
        <taxon>Thermoproteota</taxon>
        <taxon>Thermoprotei</taxon>
        <taxon>Desulfurococcales</taxon>
        <taxon>Desulfurococcaceae</taxon>
        <taxon>Ignisphaera</taxon>
    </lineage>
</organism>
<gene>
    <name evidence="6" type="ORF">ENV14_06835</name>
</gene>
<evidence type="ECO:0000256" key="4">
    <source>
        <dbReference type="SAM" id="Phobius"/>
    </source>
</evidence>
<dbReference type="InterPro" id="IPR011050">
    <property type="entry name" value="Pectin_lyase_fold/virulence"/>
</dbReference>
<keyword evidence="4" id="KW-0812">Transmembrane</keyword>
<dbReference type="InterPro" id="IPR012334">
    <property type="entry name" value="Pectin_lyas_fold"/>
</dbReference>
<evidence type="ECO:0000256" key="2">
    <source>
        <dbReference type="ARBA" id="ARBA00022737"/>
    </source>
</evidence>
<dbReference type="InterPro" id="IPR007742">
    <property type="entry name" value="NosD_dom"/>
</dbReference>
<comment type="caution">
    <text evidence="6">The sequence shown here is derived from an EMBL/GenBank/DDBJ whole genome shotgun (WGS) entry which is preliminary data.</text>
</comment>